<keyword evidence="4" id="KW-0964">Secreted</keyword>
<dbReference type="InterPro" id="IPR000884">
    <property type="entry name" value="TSP1_rpt"/>
</dbReference>
<evidence type="ECO:0000256" key="8">
    <source>
        <dbReference type="ARBA" id="ARBA00022737"/>
    </source>
</evidence>
<evidence type="ECO:0000256" key="4">
    <source>
        <dbReference type="ARBA" id="ARBA00022525"/>
    </source>
</evidence>
<evidence type="ECO:0000256" key="13">
    <source>
        <dbReference type="SAM" id="SignalP"/>
    </source>
</evidence>
<evidence type="ECO:0000256" key="1">
    <source>
        <dbReference type="ARBA" id="ARBA00000632"/>
    </source>
</evidence>
<evidence type="ECO:0000256" key="10">
    <source>
        <dbReference type="ARBA" id="ARBA00023157"/>
    </source>
</evidence>
<dbReference type="PROSITE" id="PS51909">
    <property type="entry name" value="LYSOZYME_I"/>
    <property type="match status" value="1"/>
</dbReference>
<evidence type="ECO:0000313" key="15">
    <source>
        <dbReference type="Proteomes" id="UP000749559"/>
    </source>
</evidence>
<dbReference type="GO" id="GO:0042742">
    <property type="term" value="P:defense response to bacterium"/>
    <property type="evidence" value="ECO:0007669"/>
    <property type="project" value="UniProtKB-KW"/>
</dbReference>
<dbReference type="SMART" id="SM00209">
    <property type="entry name" value="TSP1"/>
    <property type="match status" value="3"/>
</dbReference>
<dbReference type="EC" id="3.2.1.17" evidence="3"/>
<feature type="chain" id="PRO_5043725431" description="lysozyme" evidence="13">
    <location>
        <begin position="23"/>
        <end position="361"/>
    </location>
</feature>
<dbReference type="PROSITE" id="PS50092">
    <property type="entry name" value="TSP1"/>
    <property type="match status" value="3"/>
</dbReference>
<evidence type="ECO:0000256" key="9">
    <source>
        <dbReference type="ARBA" id="ARBA00022801"/>
    </source>
</evidence>
<organism evidence="14 15">
    <name type="scientific">Owenia fusiformis</name>
    <name type="common">Polychaete worm</name>
    <dbReference type="NCBI Taxonomy" id="6347"/>
    <lineage>
        <taxon>Eukaryota</taxon>
        <taxon>Metazoa</taxon>
        <taxon>Spiralia</taxon>
        <taxon>Lophotrochozoa</taxon>
        <taxon>Annelida</taxon>
        <taxon>Polychaeta</taxon>
        <taxon>Sedentaria</taxon>
        <taxon>Canalipalpata</taxon>
        <taxon>Sabellida</taxon>
        <taxon>Oweniida</taxon>
        <taxon>Oweniidae</taxon>
        <taxon>Owenia</taxon>
    </lineage>
</organism>
<dbReference type="Pfam" id="PF05497">
    <property type="entry name" value="Destabilase"/>
    <property type="match status" value="1"/>
</dbReference>
<proteinExistence type="predicted"/>
<keyword evidence="11" id="KW-0326">Glycosidase</keyword>
<evidence type="ECO:0000256" key="11">
    <source>
        <dbReference type="ARBA" id="ARBA00023295"/>
    </source>
</evidence>
<comment type="catalytic activity">
    <reaction evidence="1">
        <text>Hydrolysis of (1-&gt;4)-beta-linkages between N-acetylmuramic acid and N-acetyl-D-glucosamine residues in a peptidoglycan and between N-acetyl-D-glucosamine residues in chitodextrins.</text>
        <dbReference type="EC" id="3.2.1.17"/>
    </reaction>
</comment>
<evidence type="ECO:0000256" key="5">
    <source>
        <dbReference type="ARBA" id="ARBA00022529"/>
    </source>
</evidence>
<dbReference type="PANTHER" id="PTHR22906">
    <property type="entry name" value="PROPERDIN"/>
    <property type="match status" value="1"/>
</dbReference>
<dbReference type="FunFam" id="2.20.100.10:FF:000001">
    <property type="entry name" value="semaphorin-5A isoform X1"/>
    <property type="match status" value="2"/>
</dbReference>
<dbReference type="PANTHER" id="PTHR22906:SF43">
    <property type="entry name" value="PROPERDIN"/>
    <property type="match status" value="1"/>
</dbReference>
<protein>
    <recommendedName>
        <fullName evidence="3">lysozyme</fullName>
        <ecNumber evidence="3">3.2.1.17</ecNumber>
    </recommendedName>
</protein>
<name>A0A8J1XVD7_OWEFU</name>
<evidence type="ECO:0000256" key="6">
    <source>
        <dbReference type="ARBA" id="ARBA00022638"/>
    </source>
</evidence>
<comment type="caution">
    <text evidence="14">The sequence shown here is derived from an EMBL/GenBank/DDBJ whole genome shotgun (WGS) entry which is preliminary data.</text>
</comment>
<evidence type="ECO:0000256" key="2">
    <source>
        <dbReference type="ARBA" id="ARBA00004613"/>
    </source>
</evidence>
<keyword evidence="5" id="KW-0929">Antimicrobial</keyword>
<evidence type="ECO:0000256" key="3">
    <source>
        <dbReference type="ARBA" id="ARBA00012732"/>
    </source>
</evidence>
<keyword evidence="7 13" id="KW-0732">Signal</keyword>
<dbReference type="Gene3D" id="1.10.530.10">
    <property type="match status" value="1"/>
</dbReference>
<keyword evidence="8" id="KW-0677">Repeat</keyword>
<feature type="compositionally biased region" description="Basic residues" evidence="12">
    <location>
        <begin position="351"/>
        <end position="361"/>
    </location>
</feature>
<reference evidence="14" key="1">
    <citation type="submission" date="2022-03" db="EMBL/GenBank/DDBJ databases">
        <authorList>
            <person name="Martin C."/>
        </authorList>
    </citation>
    <scope>NUCLEOTIDE SEQUENCE</scope>
</reference>
<accession>A0A8J1XVD7</accession>
<dbReference type="AlphaFoldDB" id="A0A8J1XVD7"/>
<dbReference type="SUPFAM" id="SSF82895">
    <property type="entry name" value="TSP-1 type 1 repeat"/>
    <property type="match status" value="3"/>
</dbReference>
<keyword evidence="9" id="KW-0378">Hydrolase</keyword>
<dbReference type="InterPro" id="IPR036383">
    <property type="entry name" value="TSP1_rpt_sf"/>
</dbReference>
<dbReference type="Proteomes" id="UP000749559">
    <property type="component" value="Unassembled WGS sequence"/>
</dbReference>
<feature type="region of interest" description="Disordered" evidence="12">
    <location>
        <begin position="341"/>
        <end position="361"/>
    </location>
</feature>
<dbReference type="Gene3D" id="2.20.100.10">
    <property type="entry name" value="Thrombospondin type-1 (TSP1) repeat"/>
    <property type="match status" value="3"/>
</dbReference>
<dbReference type="InterPro" id="IPR008597">
    <property type="entry name" value="Invert_lysozyme"/>
</dbReference>
<keyword evidence="10" id="KW-1015">Disulfide bond</keyword>
<gene>
    <name evidence="14" type="ORF">OFUS_LOCUS12599</name>
</gene>
<feature type="signal peptide" evidence="13">
    <location>
        <begin position="1"/>
        <end position="22"/>
    </location>
</feature>
<evidence type="ECO:0000313" key="14">
    <source>
        <dbReference type="EMBL" id="CAH1786771.1"/>
    </source>
</evidence>
<dbReference type="Pfam" id="PF00090">
    <property type="entry name" value="TSP_1"/>
    <property type="match status" value="3"/>
</dbReference>
<dbReference type="EMBL" id="CAIIXF020000006">
    <property type="protein sequence ID" value="CAH1786771.1"/>
    <property type="molecule type" value="Genomic_DNA"/>
</dbReference>
<dbReference type="FunFam" id="2.20.100.10:FF:000002">
    <property type="entry name" value="Unc-5 netrin receptor C"/>
    <property type="match status" value="1"/>
</dbReference>
<keyword evidence="15" id="KW-1185">Reference proteome</keyword>
<sequence>MHGHWILLGVISAALTFDYIHAQEREPVDGGWSNWNSFWAGCNRQCGDNGTQIRKRKCTKPAPKYGGKPCEGLSYERRPCNRFPCVPVDGQWGPWVDYPRCSKSCNGGTEGRYRVCNRPRPKLGGKQCEGPRSELTPCNTQPCPPIDGGWSSWTNPDLAMCSVSCGGGWKTRKRWCVKPRPLNGGQKCQGEGRETLSCNTQPCEEPKRRTISNECIECLCRGPWDQKNWGCEAAAAANNKYRISTSFYIDCGKPGWNYEECVANEECSKHCIRRYMWKYVPRKCYPNFNAREAPECEDYARFHYYGPAGCGTAGMARVNKFVRRVKRCVTGDENASLRPWEGHDIPFKNPKPIRRTTTPRK</sequence>
<dbReference type="GO" id="GO:0031640">
    <property type="term" value="P:killing of cells of another organism"/>
    <property type="evidence" value="ECO:0007669"/>
    <property type="project" value="UniProtKB-KW"/>
</dbReference>
<comment type="subcellular location">
    <subcellularLocation>
        <location evidence="2">Secreted</location>
    </subcellularLocation>
</comment>
<keyword evidence="6" id="KW-0081">Bacteriolytic enzyme</keyword>
<dbReference type="InterPro" id="IPR052065">
    <property type="entry name" value="Compl_asym_regulator"/>
</dbReference>
<dbReference type="GO" id="GO:0003796">
    <property type="term" value="F:lysozyme activity"/>
    <property type="evidence" value="ECO:0007669"/>
    <property type="project" value="UniProtKB-EC"/>
</dbReference>
<dbReference type="OrthoDB" id="446173at2759"/>
<evidence type="ECO:0000256" key="7">
    <source>
        <dbReference type="ARBA" id="ARBA00022729"/>
    </source>
</evidence>
<evidence type="ECO:0000256" key="12">
    <source>
        <dbReference type="SAM" id="MobiDB-lite"/>
    </source>
</evidence>